<keyword evidence="4 14" id="KW-0997">Cell inner membrane</keyword>
<dbReference type="GO" id="GO:0008658">
    <property type="term" value="F:penicillin binding"/>
    <property type="evidence" value="ECO:0007669"/>
    <property type="project" value="UniProtKB-UniRule"/>
</dbReference>
<feature type="active site" description="Acyl-ester intermediate" evidence="14">
    <location>
        <position position="319"/>
    </location>
</feature>
<dbReference type="GO" id="GO:0009002">
    <property type="term" value="F:serine-type D-Ala-D-Ala carboxypeptidase activity"/>
    <property type="evidence" value="ECO:0007669"/>
    <property type="project" value="UniProtKB-UniRule"/>
</dbReference>
<evidence type="ECO:0000259" key="16">
    <source>
        <dbReference type="Pfam" id="PF00905"/>
    </source>
</evidence>
<dbReference type="GO" id="GO:0071555">
    <property type="term" value="P:cell wall organization"/>
    <property type="evidence" value="ECO:0007669"/>
    <property type="project" value="UniProtKB-KW"/>
</dbReference>
<feature type="compositionally biased region" description="Low complexity" evidence="15">
    <location>
        <begin position="630"/>
        <end position="647"/>
    </location>
</feature>
<comment type="function">
    <text evidence="14">Catalyzes cross-linking of the peptidoglycan cell wall.</text>
</comment>
<dbReference type="InterPro" id="IPR017790">
    <property type="entry name" value="Penicillin-binding_protein_2"/>
</dbReference>
<dbReference type="PANTHER" id="PTHR30627">
    <property type="entry name" value="PEPTIDOGLYCAN D,D-TRANSPEPTIDASE"/>
    <property type="match status" value="1"/>
</dbReference>
<evidence type="ECO:0000256" key="9">
    <source>
        <dbReference type="ARBA" id="ARBA00022960"/>
    </source>
</evidence>
<evidence type="ECO:0000256" key="14">
    <source>
        <dbReference type="HAMAP-Rule" id="MF_02081"/>
    </source>
</evidence>
<reference evidence="18 19" key="1">
    <citation type="submission" date="2019-03" db="EMBL/GenBank/DDBJ databases">
        <title>Luteimonas zhaokaii sp.nov., isolated from the rectal contents of Plateau pika in Yushu, Qinghai Province, China.</title>
        <authorList>
            <person name="Zhang G."/>
        </authorList>
    </citation>
    <scope>NUCLEOTIDE SEQUENCE [LARGE SCALE GENOMIC DNA]</scope>
    <source>
        <strain evidence="18 19">B9</strain>
    </source>
</reference>
<evidence type="ECO:0000256" key="8">
    <source>
        <dbReference type="ARBA" id="ARBA00022801"/>
    </source>
</evidence>
<evidence type="ECO:0000256" key="10">
    <source>
        <dbReference type="ARBA" id="ARBA00022984"/>
    </source>
</evidence>
<dbReference type="InterPro" id="IPR036138">
    <property type="entry name" value="PBP_dimer_sf"/>
</dbReference>
<evidence type="ECO:0000256" key="7">
    <source>
        <dbReference type="ARBA" id="ARBA00022692"/>
    </source>
</evidence>
<evidence type="ECO:0000256" key="13">
    <source>
        <dbReference type="ARBA" id="ARBA00023316"/>
    </source>
</evidence>
<dbReference type="InterPro" id="IPR001460">
    <property type="entry name" value="PCN-bd_Tpept"/>
</dbReference>
<name>A0A4V3AMJ5_9GAMM</name>
<evidence type="ECO:0000256" key="2">
    <source>
        <dbReference type="ARBA" id="ARBA00004236"/>
    </source>
</evidence>
<dbReference type="EMBL" id="SMTF01000005">
    <property type="protein sequence ID" value="TDK24487.1"/>
    <property type="molecule type" value="Genomic_DNA"/>
</dbReference>
<dbReference type="HAMAP" id="MF_02081">
    <property type="entry name" value="MrdA_transpept"/>
    <property type="match status" value="1"/>
</dbReference>
<evidence type="ECO:0000256" key="1">
    <source>
        <dbReference type="ARBA" id="ARBA00004167"/>
    </source>
</evidence>
<dbReference type="Pfam" id="PF00905">
    <property type="entry name" value="Transpeptidase"/>
    <property type="match status" value="1"/>
</dbReference>
<feature type="domain" description="Penicillin-binding protein transpeptidase" evidence="16">
    <location>
        <begin position="260"/>
        <end position="597"/>
    </location>
</feature>
<keyword evidence="10 14" id="KW-0573">Peptidoglycan synthesis</keyword>
<evidence type="ECO:0000256" key="11">
    <source>
        <dbReference type="ARBA" id="ARBA00022989"/>
    </source>
</evidence>
<dbReference type="GO" id="GO:0071972">
    <property type="term" value="F:peptidoglycan L,D-transpeptidase activity"/>
    <property type="evidence" value="ECO:0007669"/>
    <property type="project" value="TreeGrafter"/>
</dbReference>
<gene>
    <name evidence="14 18" type="primary">mrdA</name>
    <name evidence="18" type="ORF">E2F46_09115</name>
</gene>
<evidence type="ECO:0000256" key="6">
    <source>
        <dbReference type="ARBA" id="ARBA00022670"/>
    </source>
</evidence>
<evidence type="ECO:0000256" key="12">
    <source>
        <dbReference type="ARBA" id="ARBA00023136"/>
    </source>
</evidence>
<evidence type="ECO:0000256" key="4">
    <source>
        <dbReference type="ARBA" id="ARBA00022519"/>
    </source>
</evidence>
<comment type="similarity">
    <text evidence="14">Belongs to the transpeptidase family. MrdA subfamily.</text>
</comment>
<dbReference type="EC" id="3.4.16.4" evidence="14"/>
<comment type="caution">
    <text evidence="18">The sequence shown here is derived from an EMBL/GenBank/DDBJ whole genome shotgun (WGS) entry which is preliminary data.</text>
</comment>
<dbReference type="GO" id="GO:0009252">
    <property type="term" value="P:peptidoglycan biosynthetic process"/>
    <property type="evidence" value="ECO:0007669"/>
    <property type="project" value="UniProtKB-UniRule"/>
</dbReference>
<dbReference type="Gene3D" id="3.40.710.10">
    <property type="entry name" value="DD-peptidase/beta-lactamase superfamily"/>
    <property type="match status" value="1"/>
</dbReference>
<feature type="domain" description="Penicillin-binding protein dimerisation" evidence="17">
    <location>
        <begin position="59"/>
        <end position="227"/>
    </location>
</feature>
<keyword evidence="19" id="KW-1185">Reference proteome</keyword>
<dbReference type="GO" id="GO:0006508">
    <property type="term" value="P:proteolysis"/>
    <property type="evidence" value="ECO:0007669"/>
    <property type="project" value="UniProtKB-KW"/>
</dbReference>
<feature type="region of interest" description="Disordered" evidence="15">
    <location>
        <begin position="611"/>
        <end position="647"/>
    </location>
</feature>
<keyword evidence="6 14" id="KW-0645">Protease</keyword>
<dbReference type="InterPro" id="IPR012338">
    <property type="entry name" value="Beta-lactam/transpept-like"/>
</dbReference>
<dbReference type="Proteomes" id="UP000294796">
    <property type="component" value="Unassembled WGS sequence"/>
</dbReference>
<dbReference type="PANTHER" id="PTHR30627:SF2">
    <property type="entry name" value="PEPTIDOGLYCAN D,D-TRANSPEPTIDASE MRDA"/>
    <property type="match status" value="1"/>
</dbReference>
<keyword evidence="5 14" id="KW-0121">Carboxypeptidase</keyword>
<dbReference type="InterPro" id="IPR050515">
    <property type="entry name" value="Beta-lactam/transpept"/>
</dbReference>
<dbReference type="OrthoDB" id="9766847at2"/>
<keyword evidence="12 14" id="KW-0472">Membrane</keyword>
<comment type="catalytic activity">
    <reaction evidence="14">
        <text>Preferential cleavage: (Ac)2-L-Lys-D-Ala-|-D-Ala. Also transpeptidation of peptidyl-alanyl moieties that are N-acyl substituents of D-alanine.</text>
        <dbReference type="EC" id="3.4.16.4"/>
    </reaction>
</comment>
<evidence type="ECO:0000313" key="18">
    <source>
        <dbReference type="EMBL" id="TDK24487.1"/>
    </source>
</evidence>
<evidence type="ECO:0000313" key="19">
    <source>
        <dbReference type="Proteomes" id="UP000294796"/>
    </source>
</evidence>
<keyword evidence="8 14" id="KW-0378">Hydrolase</keyword>
<comment type="caution">
    <text evidence="14">Lacks conserved residue(s) required for the propagation of feature annotation.</text>
</comment>
<evidence type="ECO:0000256" key="15">
    <source>
        <dbReference type="SAM" id="MobiDB-lite"/>
    </source>
</evidence>
<dbReference type="Pfam" id="PF03717">
    <property type="entry name" value="PBP_dimer"/>
    <property type="match status" value="1"/>
</dbReference>
<dbReference type="Gene3D" id="3.90.1310.10">
    <property type="entry name" value="Penicillin-binding protein 2a (Domain 2)"/>
    <property type="match status" value="1"/>
</dbReference>
<comment type="pathway">
    <text evidence="14">Cell wall biogenesis; peptidoglycan biosynthesis.</text>
</comment>
<keyword evidence="7 14" id="KW-0812">Transmembrane</keyword>
<evidence type="ECO:0000259" key="17">
    <source>
        <dbReference type="Pfam" id="PF03717"/>
    </source>
</evidence>
<protein>
    <recommendedName>
        <fullName evidence="14">Peptidoglycan D,D-transpeptidase MrdA</fullName>
        <ecNumber evidence="14">3.4.16.4</ecNumber>
    </recommendedName>
    <alternativeName>
        <fullName evidence="14">Penicillin-binding protein 2</fullName>
        <shortName evidence="14">PBP-2</shortName>
    </alternativeName>
</protein>
<evidence type="ECO:0000256" key="3">
    <source>
        <dbReference type="ARBA" id="ARBA00022475"/>
    </source>
</evidence>
<evidence type="ECO:0000256" key="5">
    <source>
        <dbReference type="ARBA" id="ARBA00022645"/>
    </source>
</evidence>
<accession>A0A4V3AMJ5</accession>
<dbReference type="InterPro" id="IPR005311">
    <property type="entry name" value="PBP_dimer"/>
</dbReference>
<proteinExistence type="inferred from homology"/>
<organism evidence="18 19">
    <name type="scientific">Luteimonas aestuarii</name>
    <dbReference type="NCBI Taxonomy" id="453837"/>
    <lineage>
        <taxon>Bacteria</taxon>
        <taxon>Pseudomonadati</taxon>
        <taxon>Pseudomonadota</taxon>
        <taxon>Gammaproteobacteria</taxon>
        <taxon>Lysobacterales</taxon>
        <taxon>Lysobacteraceae</taxon>
        <taxon>Luteimonas</taxon>
    </lineage>
</organism>
<dbReference type="RefSeq" id="WP_133321820.1">
    <property type="nucleotide sequence ID" value="NZ_SMTF01000005.1"/>
</dbReference>
<keyword evidence="11 14" id="KW-1133">Transmembrane helix</keyword>
<dbReference type="SUPFAM" id="SSF56601">
    <property type="entry name" value="beta-lactamase/transpeptidase-like"/>
    <property type="match status" value="1"/>
</dbReference>
<comment type="subcellular location">
    <subcellularLocation>
        <location evidence="2">Cell membrane</location>
    </subcellularLocation>
    <subcellularLocation>
        <location evidence="1">Membrane</location>
        <topology evidence="1">Single-pass membrane protein</topology>
    </subcellularLocation>
</comment>
<keyword evidence="9 14" id="KW-0133">Cell shape</keyword>
<keyword evidence="13 14" id="KW-0961">Cell wall biogenesis/degradation</keyword>
<sequence>MRNPAAEAAQFRLRALVGFGVVLLALGVLAAWYFKLQVVDHEEYARRSEANRIKPRPVVPARGLIYDRQGRLLADNVPAYRLEVTPEDAGDVQALVEALAQVVELTPEEIERFHRERRATRSFRAITLKARVSDEEVARFAVDRWKFPGVEVVPYLTRRYLHGDLFAHVIGYVGRTDENDVQRYGASQVLFPHTGRTGLERYYDPQLRGRIGYEQVETNVEGRALRTIGMVPAKAGADLRLGIDLELQRAMVAAFGELHGSAVAVDPKTGQVLGMVSLPSFDANLFVNGIPHADYRRLMDDPARPLFNRNVLGGGPPGSTIKPFVALAGVDSGMRTPESRVFSTGEFFIPGQRRGYRDAGGAGGWVDLRDSISRSINYYYYQLAYQMGIARFDEYMVRYGFGQPTGIDLVGENAGVVPSPQWKASRTREPWYPGETVIAGIGQGYWIATALQLARGTAAIADGGTLRELRLAAETREGFDQPWQEVPAGATASITDNAMHLRAVREGMENTIHGRGTATAMARGAEYRMAGKTGTAQRISRRGTARMDPRQLPYHLRHQALFVGYAPAEDPTIAVAVVVEHGGYGGTTAAPIARRIFDAWIVGTMPEVPESEAIEAGVTDPVDPSDSEPADAAADPASRPATEAARP</sequence>
<dbReference type="AlphaFoldDB" id="A0A4V3AMJ5"/>
<dbReference type="GO" id="GO:0005886">
    <property type="term" value="C:plasma membrane"/>
    <property type="evidence" value="ECO:0007669"/>
    <property type="project" value="UniProtKB-SubCell"/>
</dbReference>
<dbReference type="NCBIfam" id="TIGR03423">
    <property type="entry name" value="pbp2_mrdA"/>
    <property type="match status" value="1"/>
</dbReference>
<dbReference type="GO" id="GO:0008360">
    <property type="term" value="P:regulation of cell shape"/>
    <property type="evidence" value="ECO:0007669"/>
    <property type="project" value="UniProtKB-KW"/>
</dbReference>
<keyword evidence="3 14" id="KW-1003">Cell membrane</keyword>
<dbReference type="SUPFAM" id="SSF56519">
    <property type="entry name" value="Penicillin binding protein dimerisation domain"/>
    <property type="match status" value="1"/>
</dbReference>